<evidence type="ECO:0000313" key="1">
    <source>
        <dbReference type="EMBL" id="OIJ12379.1"/>
    </source>
</evidence>
<protein>
    <submittedName>
        <fullName evidence="1">Uncharacterized protein</fullName>
    </submittedName>
</protein>
<evidence type="ECO:0000313" key="2">
    <source>
        <dbReference type="Proteomes" id="UP000179524"/>
    </source>
</evidence>
<proteinExistence type="predicted"/>
<gene>
    <name evidence="1" type="ORF">BKP37_13130</name>
</gene>
<dbReference type="AlphaFoldDB" id="A0A1S2LIN2"/>
<accession>A0A1S2LIN2</accession>
<sequence length="83" mass="8931">MMLHAALLLRLLVAQNTASRKLATKLCEKTQKHAEAKERLLSKAAPVKLLLGLLRSGFATSKRSGTGAAARDQGACAFLTRKQ</sequence>
<organism evidence="1 2">
    <name type="scientific">Anaerobacillus alkalilacustris</name>
    <dbReference type="NCBI Taxonomy" id="393763"/>
    <lineage>
        <taxon>Bacteria</taxon>
        <taxon>Bacillati</taxon>
        <taxon>Bacillota</taxon>
        <taxon>Bacilli</taxon>
        <taxon>Bacillales</taxon>
        <taxon>Bacillaceae</taxon>
        <taxon>Anaerobacillus</taxon>
    </lineage>
</organism>
<keyword evidence="2" id="KW-1185">Reference proteome</keyword>
<comment type="caution">
    <text evidence="1">The sequence shown here is derived from an EMBL/GenBank/DDBJ whole genome shotgun (WGS) entry which is preliminary data.</text>
</comment>
<reference evidence="1 2" key="1">
    <citation type="submission" date="2016-10" db="EMBL/GenBank/DDBJ databases">
        <title>Draft genome sequences of four alkaliphilic bacteria belonging to the Anaerobacillus genus.</title>
        <authorList>
            <person name="Bassil N.M."/>
            <person name="Lloyd J.R."/>
        </authorList>
    </citation>
    <scope>NUCLEOTIDE SEQUENCE [LARGE SCALE GENOMIC DNA]</scope>
    <source>
        <strain evidence="1 2">DSM 18345</strain>
    </source>
</reference>
<name>A0A1S2LIN2_9BACI</name>
<dbReference type="Proteomes" id="UP000179524">
    <property type="component" value="Unassembled WGS sequence"/>
</dbReference>
<dbReference type="EMBL" id="MLQR01000031">
    <property type="protein sequence ID" value="OIJ12379.1"/>
    <property type="molecule type" value="Genomic_DNA"/>
</dbReference>